<dbReference type="InterPro" id="IPR016181">
    <property type="entry name" value="Acyl_CoA_acyltransferase"/>
</dbReference>
<dbReference type="SUPFAM" id="SSF55729">
    <property type="entry name" value="Acyl-CoA N-acyltransferases (Nat)"/>
    <property type="match status" value="1"/>
</dbReference>
<organism evidence="2 3">
    <name type="scientific">Saccharopolyspora taberi</name>
    <dbReference type="NCBI Taxonomy" id="60895"/>
    <lineage>
        <taxon>Bacteria</taxon>
        <taxon>Bacillati</taxon>
        <taxon>Actinomycetota</taxon>
        <taxon>Actinomycetes</taxon>
        <taxon>Pseudonocardiales</taxon>
        <taxon>Pseudonocardiaceae</taxon>
        <taxon>Saccharopolyspora</taxon>
    </lineage>
</organism>
<sequence length="213" mass="23650">MFDEDAAAFDDDAAAFHEDAAAFDDDAVEPRLRTLLRAFADDAVSCWLVPEPERRYAVYHEWFGMVLAHADRAGEVVTADDTAAVQVWLSGVDSPPRMVEERDEQRLAELLGTSAPRFRTFGELMSARHPAEPHQYLALIGVEPALQNAGIGGRALAAVLRRWDEQGVPAYLEASSTRSRQLYLRLGFRDLGPAVQLPDGPVLHPMWREPEAL</sequence>
<dbReference type="InterPro" id="IPR052523">
    <property type="entry name" value="Trichothecene_AcTrans"/>
</dbReference>
<proteinExistence type="predicted"/>
<dbReference type="PANTHER" id="PTHR42791:SF1">
    <property type="entry name" value="N-ACETYLTRANSFERASE DOMAIN-CONTAINING PROTEIN"/>
    <property type="match status" value="1"/>
</dbReference>
<evidence type="ECO:0000259" key="1">
    <source>
        <dbReference type="PROSITE" id="PS51186"/>
    </source>
</evidence>
<dbReference type="PROSITE" id="PS51186">
    <property type="entry name" value="GNAT"/>
    <property type="match status" value="1"/>
</dbReference>
<protein>
    <submittedName>
        <fullName evidence="2">GNAT family N-acetyltransferase</fullName>
    </submittedName>
</protein>
<feature type="domain" description="N-acetyltransferase" evidence="1">
    <location>
        <begin position="52"/>
        <end position="209"/>
    </location>
</feature>
<dbReference type="Pfam" id="PF00583">
    <property type="entry name" value="Acetyltransf_1"/>
    <property type="match status" value="1"/>
</dbReference>
<dbReference type="InterPro" id="IPR000182">
    <property type="entry name" value="GNAT_dom"/>
</dbReference>
<reference evidence="2 3" key="1">
    <citation type="journal article" date="2019" name="Int. J. Syst. Evol. Microbiol.">
        <title>The Global Catalogue of Microorganisms (GCM) 10K type strain sequencing project: providing services to taxonomists for standard genome sequencing and annotation.</title>
        <authorList>
            <consortium name="The Broad Institute Genomics Platform"/>
            <consortium name="The Broad Institute Genome Sequencing Center for Infectious Disease"/>
            <person name="Wu L."/>
            <person name="Ma J."/>
        </authorList>
    </citation>
    <scope>NUCLEOTIDE SEQUENCE [LARGE SCALE GENOMIC DNA]</scope>
    <source>
        <strain evidence="2 3">JCM 9383</strain>
    </source>
</reference>
<dbReference type="Gene3D" id="3.40.630.30">
    <property type="match status" value="1"/>
</dbReference>
<accession>A0ABN3VDG5</accession>
<evidence type="ECO:0000313" key="3">
    <source>
        <dbReference type="Proteomes" id="UP001500979"/>
    </source>
</evidence>
<dbReference type="EMBL" id="BAAAUX010000014">
    <property type="protein sequence ID" value="GAA2794481.1"/>
    <property type="molecule type" value="Genomic_DNA"/>
</dbReference>
<evidence type="ECO:0000313" key="2">
    <source>
        <dbReference type="EMBL" id="GAA2794481.1"/>
    </source>
</evidence>
<gene>
    <name evidence="2" type="ORF">GCM10010470_31750</name>
</gene>
<keyword evidence="3" id="KW-1185">Reference proteome</keyword>
<dbReference type="RefSeq" id="WP_344680447.1">
    <property type="nucleotide sequence ID" value="NZ_BAAAUX010000014.1"/>
</dbReference>
<name>A0ABN3VDG5_9PSEU</name>
<comment type="caution">
    <text evidence="2">The sequence shown here is derived from an EMBL/GenBank/DDBJ whole genome shotgun (WGS) entry which is preliminary data.</text>
</comment>
<dbReference type="PANTHER" id="PTHR42791">
    <property type="entry name" value="GNAT FAMILY ACETYLTRANSFERASE"/>
    <property type="match status" value="1"/>
</dbReference>
<dbReference type="Proteomes" id="UP001500979">
    <property type="component" value="Unassembled WGS sequence"/>
</dbReference>